<feature type="domain" description="Methyltransferase small" evidence="6">
    <location>
        <begin position="117"/>
        <end position="223"/>
    </location>
</feature>
<dbReference type="InterPro" id="IPR050320">
    <property type="entry name" value="N5-glutamine_MTase"/>
</dbReference>
<gene>
    <name evidence="7" type="ORF">QBC35DRAFT_460123</name>
</gene>
<dbReference type="SUPFAM" id="SSF53335">
    <property type="entry name" value="S-adenosyl-L-methionine-dependent methyltransferases"/>
    <property type="match status" value="1"/>
</dbReference>
<comment type="caution">
    <text evidence="7">The sequence shown here is derived from an EMBL/GenBank/DDBJ whole genome shotgun (WGS) entry which is preliminary data.</text>
</comment>
<accession>A0AAN7ALA4</accession>
<dbReference type="Gene3D" id="3.40.50.150">
    <property type="entry name" value="Vaccinia Virus protein VP39"/>
    <property type="match status" value="1"/>
</dbReference>
<dbReference type="PANTHER" id="PTHR18895:SF74">
    <property type="entry name" value="MTRF1L RELEASE FACTOR GLUTAMINE METHYLTRANSFERASE"/>
    <property type="match status" value="1"/>
</dbReference>
<dbReference type="EC" id="2.1.1.297" evidence="1"/>
<evidence type="ECO:0000256" key="4">
    <source>
        <dbReference type="ARBA" id="ARBA00022691"/>
    </source>
</evidence>
<dbReference type="CDD" id="cd02440">
    <property type="entry name" value="AdoMet_MTases"/>
    <property type="match status" value="1"/>
</dbReference>
<dbReference type="NCBIfam" id="TIGR00536">
    <property type="entry name" value="hemK_fam"/>
    <property type="match status" value="1"/>
</dbReference>
<reference evidence="7" key="1">
    <citation type="journal article" date="2023" name="Mol. Phylogenet. Evol.">
        <title>Genome-scale phylogeny and comparative genomics of the fungal order Sordariales.</title>
        <authorList>
            <person name="Hensen N."/>
            <person name="Bonometti L."/>
            <person name="Westerberg I."/>
            <person name="Brannstrom I.O."/>
            <person name="Guillou S."/>
            <person name="Cros-Aarteil S."/>
            <person name="Calhoun S."/>
            <person name="Haridas S."/>
            <person name="Kuo A."/>
            <person name="Mondo S."/>
            <person name="Pangilinan J."/>
            <person name="Riley R."/>
            <person name="LaButti K."/>
            <person name="Andreopoulos B."/>
            <person name="Lipzen A."/>
            <person name="Chen C."/>
            <person name="Yan M."/>
            <person name="Daum C."/>
            <person name="Ng V."/>
            <person name="Clum A."/>
            <person name="Steindorff A."/>
            <person name="Ohm R.A."/>
            <person name="Martin F."/>
            <person name="Silar P."/>
            <person name="Natvig D.O."/>
            <person name="Lalanne C."/>
            <person name="Gautier V."/>
            <person name="Ament-Velasquez S.L."/>
            <person name="Kruys A."/>
            <person name="Hutchinson M.I."/>
            <person name="Powell A.J."/>
            <person name="Barry K."/>
            <person name="Miller A.N."/>
            <person name="Grigoriev I.V."/>
            <person name="Debuchy R."/>
            <person name="Gladieux P."/>
            <person name="Hiltunen Thoren M."/>
            <person name="Johannesson H."/>
        </authorList>
    </citation>
    <scope>NUCLEOTIDE SEQUENCE</scope>
    <source>
        <strain evidence="7">PSN309</strain>
    </source>
</reference>
<protein>
    <recommendedName>
        <fullName evidence="1">peptide chain release factor N(5)-glutamine methyltransferase</fullName>
        <ecNumber evidence="1">2.1.1.297</ecNumber>
    </recommendedName>
</protein>
<reference evidence="7" key="2">
    <citation type="submission" date="2023-05" db="EMBL/GenBank/DDBJ databases">
        <authorList>
            <consortium name="Lawrence Berkeley National Laboratory"/>
            <person name="Steindorff A."/>
            <person name="Hensen N."/>
            <person name="Bonometti L."/>
            <person name="Westerberg I."/>
            <person name="Brannstrom I.O."/>
            <person name="Guillou S."/>
            <person name="Cros-Aarteil S."/>
            <person name="Calhoun S."/>
            <person name="Haridas S."/>
            <person name="Kuo A."/>
            <person name="Mondo S."/>
            <person name="Pangilinan J."/>
            <person name="Riley R."/>
            <person name="Labutti K."/>
            <person name="Andreopoulos B."/>
            <person name="Lipzen A."/>
            <person name="Chen C."/>
            <person name="Yanf M."/>
            <person name="Daum C."/>
            <person name="Ng V."/>
            <person name="Clum A."/>
            <person name="Ohm R."/>
            <person name="Martin F."/>
            <person name="Silar P."/>
            <person name="Natvig D."/>
            <person name="Lalanne C."/>
            <person name="Gautier V."/>
            <person name="Ament-Velasquez S.L."/>
            <person name="Kruys A."/>
            <person name="Hutchinson M.I."/>
            <person name="Powell A.J."/>
            <person name="Barry K."/>
            <person name="Miller A.N."/>
            <person name="Grigoriev I.V."/>
            <person name="Debuchy R."/>
            <person name="Gladieux P."/>
            <person name="Thoren M.H."/>
            <person name="Johannesson H."/>
        </authorList>
    </citation>
    <scope>NUCLEOTIDE SEQUENCE</scope>
    <source>
        <strain evidence="7">PSN309</strain>
    </source>
</reference>
<comment type="catalytic activity">
    <reaction evidence="5">
        <text>L-glutaminyl-[peptide chain release factor] + S-adenosyl-L-methionine = N(5)-methyl-L-glutaminyl-[peptide chain release factor] + S-adenosyl-L-homocysteine + H(+)</text>
        <dbReference type="Rhea" id="RHEA:42896"/>
        <dbReference type="Rhea" id="RHEA-COMP:10271"/>
        <dbReference type="Rhea" id="RHEA-COMP:10272"/>
        <dbReference type="ChEBI" id="CHEBI:15378"/>
        <dbReference type="ChEBI" id="CHEBI:30011"/>
        <dbReference type="ChEBI" id="CHEBI:57856"/>
        <dbReference type="ChEBI" id="CHEBI:59789"/>
        <dbReference type="ChEBI" id="CHEBI:61891"/>
        <dbReference type="EC" id="2.1.1.297"/>
    </reaction>
</comment>
<dbReference type="AlphaFoldDB" id="A0AAN7ALA4"/>
<dbReference type="InterPro" id="IPR002052">
    <property type="entry name" value="DNA_methylase_N6_adenine_CS"/>
</dbReference>
<dbReference type="GO" id="GO:0032259">
    <property type="term" value="P:methylation"/>
    <property type="evidence" value="ECO:0007669"/>
    <property type="project" value="UniProtKB-KW"/>
</dbReference>
<dbReference type="PROSITE" id="PS00092">
    <property type="entry name" value="N6_MTASE"/>
    <property type="match status" value="1"/>
</dbReference>
<keyword evidence="8" id="KW-1185">Reference proteome</keyword>
<dbReference type="GO" id="GO:0005739">
    <property type="term" value="C:mitochondrion"/>
    <property type="evidence" value="ECO:0007669"/>
    <property type="project" value="TreeGrafter"/>
</dbReference>
<sequence>MPRLPPSLFHTAAQIHPLAPRLLPVCRSLASVRSELRWIAQHVLQSQSSHLVPPRLRLWQLVDLRATGLPLQYVLGSQPFGSLDIKCRKGVLIPRPETESWTLYLASLLSSSSSPSQGLRVLDLCTGTGCIPLLLSSSLSARNTPLSSVTGVDISPRAISLAQENLAHNLRLGTLLPSTGSKIQFLQHDVFSPDFVSTLGKEEVDVLVSNPPYISHRGFATDTARSVRNYEPKLALVPSPEKQALSSTEHPEDVFYARILHLAQQLESPNKVVLEVASLEQATRVVDMVHSSPELLREYKTIEIWRDEPAYGGGVIPHRIEGINITVSVRGEGNGRAVYLSRD</sequence>
<proteinExistence type="predicted"/>
<evidence type="ECO:0000256" key="1">
    <source>
        <dbReference type="ARBA" id="ARBA00012771"/>
    </source>
</evidence>
<evidence type="ECO:0000313" key="8">
    <source>
        <dbReference type="Proteomes" id="UP001302126"/>
    </source>
</evidence>
<evidence type="ECO:0000256" key="3">
    <source>
        <dbReference type="ARBA" id="ARBA00022679"/>
    </source>
</evidence>
<evidence type="ECO:0000256" key="5">
    <source>
        <dbReference type="ARBA" id="ARBA00048391"/>
    </source>
</evidence>
<dbReference type="Proteomes" id="UP001302126">
    <property type="component" value="Unassembled WGS sequence"/>
</dbReference>
<dbReference type="InterPro" id="IPR029063">
    <property type="entry name" value="SAM-dependent_MTases_sf"/>
</dbReference>
<dbReference type="GO" id="GO:0102559">
    <property type="term" value="F:peptide chain release factor N(5)-glutamine methyltransferase activity"/>
    <property type="evidence" value="ECO:0007669"/>
    <property type="project" value="UniProtKB-EC"/>
</dbReference>
<keyword evidence="2 7" id="KW-0489">Methyltransferase</keyword>
<organism evidence="7 8">
    <name type="scientific">Podospora australis</name>
    <dbReference type="NCBI Taxonomy" id="1536484"/>
    <lineage>
        <taxon>Eukaryota</taxon>
        <taxon>Fungi</taxon>
        <taxon>Dikarya</taxon>
        <taxon>Ascomycota</taxon>
        <taxon>Pezizomycotina</taxon>
        <taxon>Sordariomycetes</taxon>
        <taxon>Sordariomycetidae</taxon>
        <taxon>Sordariales</taxon>
        <taxon>Podosporaceae</taxon>
        <taxon>Podospora</taxon>
    </lineage>
</organism>
<dbReference type="EMBL" id="MU864359">
    <property type="protein sequence ID" value="KAK4191363.1"/>
    <property type="molecule type" value="Genomic_DNA"/>
</dbReference>
<keyword evidence="4" id="KW-0949">S-adenosyl-L-methionine</keyword>
<dbReference type="InterPro" id="IPR004556">
    <property type="entry name" value="HemK-like"/>
</dbReference>
<dbReference type="Pfam" id="PF05175">
    <property type="entry name" value="MTS"/>
    <property type="match status" value="1"/>
</dbReference>
<dbReference type="PANTHER" id="PTHR18895">
    <property type="entry name" value="HEMK METHYLTRANSFERASE"/>
    <property type="match status" value="1"/>
</dbReference>
<dbReference type="InterPro" id="IPR007848">
    <property type="entry name" value="Small_mtfrase_dom"/>
</dbReference>
<name>A0AAN7ALA4_9PEZI</name>
<evidence type="ECO:0000256" key="2">
    <source>
        <dbReference type="ARBA" id="ARBA00022603"/>
    </source>
</evidence>
<dbReference type="GO" id="GO:0003676">
    <property type="term" value="F:nucleic acid binding"/>
    <property type="evidence" value="ECO:0007669"/>
    <property type="project" value="InterPro"/>
</dbReference>
<evidence type="ECO:0000313" key="7">
    <source>
        <dbReference type="EMBL" id="KAK4191363.1"/>
    </source>
</evidence>
<evidence type="ECO:0000259" key="6">
    <source>
        <dbReference type="Pfam" id="PF05175"/>
    </source>
</evidence>
<keyword evidence="3" id="KW-0808">Transferase</keyword>